<accession>X1A8U2</accession>
<evidence type="ECO:0000259" key="5">
    <source>
        <dbReference type="PROSITE" id="PS51826"/>
    </source>
</evidence>
<dbReference type="InterPro" id="IPR036625">
    <property type="entry name" value="E3-bd_dom_sf"/>
</dbReference>
<dbReference type="EMBL" id="BART01008682">
    <property type="protein sequence ID" value="GAG56616.1"/>
    <property type="molecule type" value="Genomic_DNA"/>
</dbReference>
<dbReference type="Pfam" id="PF02817">
    <property type="entry name" value="E3_binding"/>
    <property type="match status" value="1"/>
</dbReference>
<dbReference type="GO" id="GO:0031405">
    <property type="term" value="F:lipoic acid binding"/>
    <property type="evidence" value="ECO:0007669"/>
    <property type="project" value="TreeGrafter"/>
</dbReference>
<sequence length="276" mass="30838">QKEEGVSLKEEKIKIAPIARKLALAKGVDLSLINGSGPGGAITKKDIEGYLSKTREKTNFTIKEVRKLTGVQKIIAERLTYSYKNIPQFTLCRKIDIAPLLSIRKEVNALLDQQLYLSLVDFIIKALILTFKKFPEFNAIFEEENYKFIKEININLAVATDRGLMVPVLKNLEGKDIFEIAQLRREIADKALKGKLQPEDFEDGTFTITNLGLQGIEYFNPIINPPQVAILGIGQSEKMSLPLSLSMDHRIIDGAKGADFLQLLSKELASYQKGGD</sequence>
<feature type="domain" description="Peripheral subunit-binding (PSBD)" evidence="5">
    <location>
        <begin position="14"/>
        <end position="51"/>
    </location>
</feature>
<dbReference type="AlphaFoldDB" id="X1A8U2"/>
<dbReference type="GO" id="GO:0016407">
    <property type="term" value="F:acetyltransferase activity"/>
    <property type="evidence" value="ECO:0007669"/>
    <property type="project" value="TreeGrafter"/>
</dbReference>
<dbReference type="PROSITE" id="PS51826">
    <property type="entry name" value="PSBD"/>
    <property type="match status" value="1"/>
</dbReference>
<evidence type="ECO:0000313" key="6">
    <source>
        <dbReference type="EMBL" id="GAG56616.1"/>
    </source>
</evidence>
<reference evidence="6" key="1">
    <citation type="journal article" date="2014" name="Front. Microbiol.">
        <title>High frequency of phylogenetically diverse reductive dehalogenase-homologous genes in deep subseafloor sedimentary metagenomes.</title>
        <authorList>
            <person name="Kawai M."/>
            <person name="Futagami T."/>
            <person name="Toyoda A."/>
            <person name="Takaki Y."/>
            <person name="Nishi S."/>
            <person name="Hori S."/>
            <person name="Arai W."/>
            <person name="Tsubouchi T."/>
            <person name="Morono Y."/>
            <person name="Uchiyama I."/>
            <person name="Ito T."/>
            <person name="Fujiyama A."/>
            <person name="Inagaki F."/>
            <person name="Takami H."/>
        </authorList>
    </citation>
    <scope>NUCLEOTIDE SEQUENCE</scope>
    <source>
        <strain evidence="6">Expedition CK06-06</strain>
    </source>
</reference>
<evidence type="ECO:0000256" key="4">
    <source>
        <dbReference type="ARBA" id="ARBA00023315"/>
    </source>
</evidence>
<dbReference type="SUPFAM" id="SSF52777">
    <property type="entry name" value="CoA-dependent acyltransferases"/>
    <property type="match status" value="1"/>
</dbReference>
<keyword evidence="4" id="KW-0012">Acyltransferase</keyword>
<comment type="similarity">
    <text evidence="2">Belongs to the 2-oxoacid dehydrogenase family.</text>
</comment>
<dbReference type="GO" id="GO:0005739">
    <property type="term" value="C:mitochondrion"/>
    <property type="evidence" value="ECO:0007669"/>
    <property type="project" value="TreeGrafter"/>
</dbReference>
<comment type="caution">
    <text evidence="6">The sequence shown here is derived from an EMBL/GenBank/DDBJ whole genome shotgun (WGS) entry which is preliminary data.</text>
</comment>
<name>X1A8U2_9ZZZZ</name>
<dbReference type="InterPro" id="IPR004167">
    <property type="entry name" value="PSBD"/>
</dbReference>
<keyword evidence="3" id="KW-0808">Transferase</keyword>
<dbReference type="InterPro" id="IPR001078">
    <property type="entry name" value="2-oxoacid_DH_actylTfrase"/>
</dbReference>
<evidence type="ECO:0000256" key="2">
    <source>
        <dbReference type="ARBA" id="ARBA00007317"/>
    </source>
</evidence>
<dbReference type="SUPFAM" id="SSF47005">
    <property type="entry name" value="Peripheral subunit-binding domain of 2-oxo acid dehydrogenase complex"/>
    <property type="match status" value="1"/>
</dbReference>
<dbReference type="PANTHER" id="PTHR43178:SF5">
    <property type="entry name" value="LIPOAMIDE ACYLTRANSFERASE COMPONENT OF BRANCHED-CHAIN ALPHA-KETO ACID DEHYDROGENASE COMPLEX, MITOCHONDRIAL"/>
    <property type="match status" value="1"/>
</dbReference>
<dbReference type="Gene3D" id="4.10.320.10">
    <property type="entry name" value="E3-binding domain"/>
    <property type="match status" value="1"/>
</dbReference>
<comment type="cofactor">
    <cofactor evidence="1">
        <name>(R)-lipoate</name>
        <dbReference type="ChEBI" id="CHEBI:83088"/>
    </cofactor>
</comment>
<dbReference type="PANTHER" id="PTHR43178">
    <property type="entry name" value="DIHYDROLIPOAMIDE ACETYLTRANSFERASE COMPONENT OF PYRUVATE DEHYDROGENASE COMPLEX"/>
    <property type="match status" value="1"/>
</dbReference>
<proteinExistence type="inferred from homology"/>
<evidence type="ECO:0000256" key="3">
    <source>
        <dbReference type="ARBA" id="ARBA00022679"/>
    </source>
</evidence>
<dbReference type="InterPro" id="IPR050743">
    <property type="entry name" value="2-oxoacid_DH_E2_comp"/>
</dbReference>
<protein>
    <recommendedName>
        <fullName evidence="5">Peripheral subunit-binding (PSBD) domain-containing protein</fullName>
    </recommendedName>
</protein>
<evidence type="ECO:0000256" key="1">
    <source>
        <dbReference type="ARBA" id="ARBA00001938"/>
    </source>
</evidence>
<feature type="non-terminal residue" evidence="6">
    <location>
        <position position="1"/>
    </location>
</feature>
<dbReference type="Pfam" id="PF00198">
    <property type="entry name" value="2-oxoacid_dh"/>
    <property type="match status" value="1"/>
</dbReference>
<gene>
    <name evidence="6" type="ORF">S01H4_19463</name>
</gene>
<dbReference type="InterPro" id="IPR023213">
    <property type="entry name" value="CAT-like_dom_sf"/>
</dbReference>
<dbReference type="Gene3D" id="3.30.559.10">
    <property type="entry name" value="Chloramphenicol acetyltransferase-like domain"/>
    <property type="match status" value="1"/>
</dbReference>
<organism evidence="6">
    <name type="scientific">marine sediment metagenome</name>
    <dbReference type="NCBI Taxonomy" id="412755"/>
    <lineage>
        <taxon>unclassified sequences</taxon>
        <taxon>metagenomes</taxon>
        <taxon>ecological metagenomes</taxon>
    </lineage>
</organism>